<evidence type="ECO:0000313" key="3">
    <source>
        <dbReference type="Proteomes" id="UP000789595"/>
    </source>
</evidence>
<dbReference type="Proteomes" id="UP000789595">
    <property type="component" value="Unassembled WGS sequence"/>
</dbReference>
<dbReference type="EMBL" id="CAKKNE010000002">
    <property type="protein sequence ID" value="CAH0368398.1"/>
    <property type="molecule type" value="Genomic_DNA"/>
</dbReference>
<feature type="compositionally biased region" description="Pro residues" evidence="1">
    <location>
        <begin position="234"/>
        <end position="248"/>
    </location>
</feature>
<protein>
    <submittedName>
        <fullName evidence="2">Uncharacterized protein</fullName>
    </submittedName>
</protein>
<sequence length="611" mass="67428">MPPPVYDTDLARIIKKTEDETGLQAPLFGELTQEAAYEGKHWRAIGKAWRGRTGKTAFLAYRERFPDKDNAYAARYDDSTKEAVLRGEHDDALKRAVAYCHLKSLDIWKYAYKFVALDVDAPTIYQRLKALDATRQKKIWRSELQAEVDALKEEFDGKTFFDDEDVQNVVVTIGFREGEDEGVHDPDPCLLCRFSTDCDDVELEPLAPEDVRDWIAGRSPPEPVVVVEAEKVLPPVPEPPKPPPPPPTRAGLKRAAAKTAKSGGMKKVNEARSKKARRDKEADEEERPHDVEPDDEAWARWAPFLNVAEGDTRATVVDRRALRATIGSGASLLRLDDVKTSVTRRIDAFTPQNPPRGGVPREPFRCLTRIGLARFAVVGDPDRTKMKLVVDYLRELVNGLTFVGNFGDGDGARAWIAPGVMAGRRRANCTTICFGHCSDGTLSDHKKAVLAFLAGAADEASGELEAALLWFIDFIKNCFATRTVDLELVLYGPGQEGNVHDDKEEPTKKRNGVVVAGTVEFRAACSVDGDRTMSIHDKRGHLVTLPRTTGTGVVFVAGAHTRQRGIVKHRNDAGTAPGATLIVTLRADVSNAFERMSPVERLFAHAGIALF</sequence>
<evidence type="ECO:0000256" key="1">
    <source>
        <dbReference type="SAM" id="MobiDB-lite"/>
    </source>
</evidence>
<evidence type="ECO:0000313" key="2">
    <source>
        <dbReference type="EMBL" id="CAH0368398.1"/>
    </source>
</evidence>
<accession>A0A8J2SAV7</accession>
<proteinExistence type="predicted"/>
<gene>
    <name evidence="2" type="ORF">PECAL_2P14640</name>
</gene>
<feature type="compositionally biased region" description="Basic and acidic residues" evidence="1">
    <location>
        <begin position="267"/>
        <end position="291"/>
    </location>
</feature>
<reference evidence="2" key="1">
    <citation type="submission" date="2021-11" db="EMBL/GenBank/DDBJ databases">
        <authorList>
            <consortium name="Genoscope - CEA"/>
            <person name="William W."/>
        </authorList>
    </citation>
    <scope>NUCLEOTIDE SEQUENCE</scope>
</reference>
<name>A0A8J2SAV7_9STRA</name>
<feature type="region of interest" description="Disordered" evidence="1">
    <location>
        <begin position="233"/>
        <end position="293"/>
    </location>
</feature>
<dbReference type="AlphaFoldDB" id="A0A8J2SAV7"/>
<organism evidence="2 3">
    <name type="scientific">Pelagomonas calceolata</name>
    <dbReference type="NCBI Taxonomy" id="35677"/>
    <lineage>
        <taxon>Eukaryota</taxon>
        <taxon>Sar</taxon>
        <taxon>Stramenopiles</taxon>
        <taxon>Ochrophyta</taxon>
        <taxon>Pelagophyceae</taxon>
        <taxon>Pelagomonadales</taxon>
        <taxon>Pelagomonadaceae</taxon>
        <taxon>Pelagomonas</taxon>
    </lineage>
</organism>
<keyword evidence="3" id="KW-1185">Reference proteome</keyword>
<comment type="caution">
    <text evidence="2">The sequence shown here is derived from an EMBL/GenBank/DDBJ whole genome shotgun (WGS) entry which is preliminary data.</text>
</comment>